<gene>
    <name evidence="1" type="ORF">N7450_004711</name>
</gene>
<evidence type="ECO:0000313" key="2">
    <source>
        <dbReference type="Proteomes" id="UP001216150"/>
    </source>
</evidence>
<organism evidence="1 2">
    <name type="scientific">Penicillium hetheringtonii</name>
    <dbReference type="NCBI Taxonomy" id="911720"/>
    <lineage>
        <taxon>Eukaryota</taxon>
        <taxon>Fungi</taxon>
        <taxon>Dikarya</taxon>
        <taxon>Ascomycota</taxon>
        <taxon>Pezizomycotina</taxon>
        <taxon>Eurotiomycetes</taxon>
        <taxon>Eurotiomycetidae</taxon>
        <taxon>Eurotiales</taxon>
        <taxon>Aspergillaceae</taxon>
        <taxon>Penicillium</taxon>
    </lineage>
</organism>
<sequence length="164" mass="18226">MNPMRVELVNKADLLRPFQLAKIPTGALLKQPIGVTYLLDFFKGAEGWGVLSFLKTWSLRSRILLEKRSSLAIDGWRVDVGLGKGRGTCHAGRKSVRFAETARGLRLELFGLGASASQRRRVFWLGRCFFMVSKGTVRVKVHNGIWGIVQRVWGGDVRAMGSPG</sequence>
<protein>
    <submittedName>
        <fullName evidence="1">Uncharacterized protein</fullName>
    </submittedName>
</protein>
<keyword evidence="2" id="KW-1185">Reference proteome</keyword>
<dbReference type="EMBL" id="JAQJAC010000003">
    <property type="protein sequence ID" value="KAJ5590739.1"/>
    <property type="molecule type" value="Genomic_DNA"/>
</dbReference>
<name>A0AAD6DS02_9EURO</name>
<dbReference type="Proteomes" id="UP001216150">
    <property type="component" value="Unassembled WGS sequence"/>
</dbReference>
<proteinExistence type="predicted"/>
<reference evidence="1 2" key="1">
    <citation type="journal article" date="2023" name="IMA Fungus">
        <title>Comparative genomic study of the Penicillium genus elucidates a diverse pangenome and 15 lateral gene transfer events.</title>
        <authorList>
            <person name="Petersen C."/>
            <person name="Sorensen T."/>
            <person name="Nielsen M.R."/>
            <person name="Sondergaard T.E."/>
            <person name="Sorensen J.L."/>
            <person name="Fitzpatrick D.A."/>
            <person name="Frisvad J.C."/>
            <person name="Nielsen K.L."/>
        </authorList>
    </citation>
    <scope>NUCLEOTIDE SEQUENCE [LARGE SCALE GENOMIC DNA]</scope>
    <source>
        <strain evidence="1 2">IBT 29057</strain>
    </source>
</reference>
<accession>A0AAD6DS02</accession>
<evidence type="ECO:0000313" key="1">
    <source>
        <dbReference type="EMBL" id="KAJ5590739.1"/>
    </source>
</evidence>
<dbReference type="AlphaFoldDB" id="A0AAD6DS02"/>
<comment type="caution">
    <text evidence="1">The sequence shown here is derived from an EMBL/GenBank/DDBJ whole genome shotgun (WGS) entry which is preliminary data.</text>
</comment>